<proteinExistence type="predicted"/>
<sequence length="78" mass="9014">MVVKNNEDIKRAETVAMVDKMIDKLMLFKQQVVNDSVTIEDISINQRLRSQLDEAVGIFNMNIDIDYVVRPDTKTKTK</sequence>
<name>A0A645DML2_9ZZZZ</name>
<evidence type="ECO:0000313" key="1">
    <source>
        <dbReference type="EMBL" id="MPM90485.1"/>
    </source>
</evidence>
<dbReference type="EMBL" id="VSSQ01037717">
    <property type="protein sequence ID" value="MPM90485.1"/>
    <property type="molecule type" value="Genomic_DNA"/>
</dbReference>
<comment type="caution">
    <text evidence="1">The sequence shown here is derived from an EMBL/GenBank/DDBJ whole genome shotgun (WGS) entry which is preliminary data.</text>
</comment>
<dbReference type="AlphaFoldDB" id="A0A645DML2"/>
<reference evidence="1" key="1">
    <citation type="submission" date="2019-08" db="EMBL/GenBank/DDBJ databases">
        <authorList>
            <person name="Kucharzyk K."/>
            <person name="Murdoch R.W."/>
            <person name="Higgins S."/>
            <person name="Loffler F."/>
        </authorList>
    </citation>
    <scope>NUCLEOTIDE SEQUENCE</scope>
</reference>
<accession>A0A645DML2</accession>
<organism evidence="1">
    <name type="scientific">bioreactor metagenome</name>
    <dbReference type="NCBI Taxonomy" id="1076179"/>
    <lineage>
        <taxon>unclassified sequences</taxon>
        <taxon>metagenomes</taxon>
        <taxon>ecological metagenomes</taxon>
    </lineage>
</organism>
<gene>
    <name evidence="1" type="ORF">SDC9_137606</name>
</gene>
<protein>
    <submittedName>
        <fullName evidence="1">Uncharacterized protein</fullName>
    </submittedName>
</protein>